<name>A0ACC2BPA1_DIPCM</name>
<evidence type="ECO:0000313" key="1">
    <source>
        <dbReference type="EMBL" id="KAJ7531561.1"/>
    </source>
</evidence>
<reference evidence="2" key="1">
    <citation type="journal article" date="2024" name="Proc. Natl. Acad. Sci. U.S.A.">
        <title>Extraordinary preservation of gene collinearity over three hundred million years revealed in homosporous lycophytes.</title>
        <authorList>
            <person name="Li C."/>
            <person name="Wickell D."/>
            <person name="Kuo L.Y."/>
            <person name="Chen X."/>
            <person name="Nie B."/>
            <person name="Liao X."/>
            <person name="Peng D."/>
            <person name="Ji J."/>
            <person name="Jenkins J."/>
            <person name="Williams M."/>
            <person name="Shu S."/>
            <person name="Plott C."/>
            <person name="Barry K."/>
            <person name="Rajasekar S."/>
            <person name="Grimwood J."/>
            <person name="Han X."/>
            <person name="Sun S."/>
            <person name="Hou Z."/>
            <person name="He W."/>
            <person name="Dai G."/>
            <person name="Sun C."/>
            <person name="Schmutz J."/>
            <person name="Leebens-Mack J.H."/>
            <person name="Li F.W."/>
            <person name="Wang L."/>
        </authorList>
    </citation>
    <scope>NUCLEOTIDE SEQUENCE [LARGE SCALE GENOMIC DNA]</scope>
    <source>
        <strain evidence="2">cv. PW_Plant_1</strain>
    </source>
</reference>
<keyword evidence="2" id="KW-1185">Reference proteome</keyword>
<evidence type="ECO:0000313" key="2">
    <source>
        <dbReference type="Proteomes" id="UP001162992"/>
    </source>
</evidence>
<comment type="caution">
    <text evidence="1">The sequence shown here is derived from an EMBL/GenBank/DDBJ whole genome shotgun (WGS) entry which is preliminary data.</text>
</comment>
<sequence length="168" mass="19680">MLTRDVLRQPKLQFVPHFGYVSLFPFIMKLIPSDSPILRKQLELIHNEDLLWSDHGLRSLATTSSFYMKHNTEHDPPYWRGSVWINLNYLILSALHHYSQDEGPYSSTANLIYTELRENLIRNIVKRFYESGYLWEQYDNMANGKGKGAHPFTGWTSLVLLIMGENYV</sequence>
<accession>A0ACC2BPA1</accession>
<dbReference type="EMBL" id="CM055105">
    <property type="protein sequence ID" value="KAJ7531561.1"/>
    <property type="molecule type" value="Genomic_DNA"/>
</dbReference>
<proteinExistence type="predicted"/>
<gene>
    <name evidence="1" type="ORF">O6H91_14G048900</name>
</gene>
<organism evidence="1 2">
    <name type="scientific">Diphasiastrum complanatum</name>
    <name type="common">Issler's clubmoss</name>
    <name type="synonym">Lycopodium complanatum</name>
    <dbReference type="NCBI Taxonomy" id="34168"/>
    <lineage>
        <taxon>Eukaryota</taxon>
        <taxon>Viridiplantae</taxon>
        <taxon>Streptophyta</taxon>
        <taxon>Embryophyta</taxon>
        <taxon>Tracheophyta</taxon>
        <taxon>Lycopodiopsida</taxon>
        <taxon>Lycopodiales</taxon>
        <taxon>Lycopodiaceae</taxon>
        <taxon>Lycopodioideae</taxon>
        <taxon>Diphasiastrum</taxon>
    </lineage>
</organism>
<protein>
    <submittedName>
        <fullName evidence="1">Uncharacterized protein</fullName>
    </submittedName>
</protein>
<dbReference type="Proteomes" id="UP001162992">
    <property type="component" value="Chromosome 14"/>
</dbReference>